<dbReference type="KEGG" id="mrr:Moror_8685"/>
<dbReference type="Proteomes" id="UP000017559">
    <property type="component" value="Unassembled WGS sequence"/>
</dbReference>
<reference evidence="1 2" key="1">
    <citation type="journal article" date="2014" name="BMC Genomics">
        <title>Genome and secretome analysis of the hemibiotrophic fungal pathogen, Moniliophthora roreri, which causes frosty pod rot disease of cacao: mechanisms of the biotrophic and necrotrophic phases.</title>
        <authorList>
            <person name="Meinhardt L.W."/>
            <person name="Costa G.G.L."/>
            <person name="Thomazella D.P.T."/>
            <person name="Teixeira P.J.P.L."/>
            <person name="Carazzolle M.F."/>
            <person name="Schuster S.C."/>
            <person name="Carlson J.E."/>
            <person name="Guiltinan M.J."/>
            <person name="Mieczkowski P."/>
            <person name="Farmer A."/>
            <person name="Ramaraj T."/>
            <person name="Crozier J."/>
            <person name="Davis R.E."/>
            <person name="Shao J."/>
            <person name="Melnick R.L."/>
            <person name="Pereira G.A.G."/>
            <person name="Bailey B.A."/>
        </authorList>
    </citation>
    <scope>NUCLEOTIDE SEQUENCE [LARGE SCALE GENOMIC DNA]</scope>
    <source>
        <strain evidence="1 2">MCA 2997</strain>
    </source>
</reference>
<accession>V2X712</accession>
<sequence>TSMDNYESTTANRSSPVIYNPLRSLDLSISPGYSTTTSTRALSNLVTLSPCSMIWRQQFSPPGRGGLLDKWNG</sequence>
<dbReference type="AlphaFoldDB" id="V2X712"/>
<dbReference type="EMBL" id="AWSO01000550">
    <property type="protein sequence ID" value="ESK89552.1"/>
    <property type="molecule type" value="Genomic_DNA"/>
</dbReference>
<gene>
    <name evidence="1" type="ORF">Moror_8685</name>
</gene>
<organism evidence="1 2">
    <name type="scientific">Moniliophthora roreri (strain MCA 2997)</name>
    <name type="common">Cocoa frosty pod rot fungus</name>
    <name type="synonym">Crinipellis roreri</name>
    <dbReference type="NCBI Taxonomy" id="1381753"/>
    <lineage>
        <taxon>Eukaryota</taxon>
        <taxon>Fungi</taxon>
        <taxon>Dikarya</taxon>
        <taxon>Basidiomycota</taxon>
        <taxon>Agaricomycotina</taxon>
        <taxon>Agaricomycetes</taxon>
        <taxon>Agaricomycetidae</taxon>
        <taxon>Agaricales</taxon>
        <taxon>Marasmiineae</taxon>
        <taxon>Marasmiaceae</taxon>
        <taxon>Moniliophthora</taxon>
    </lineage>
</organism>
<proteinExistence type="predicted"/>
<dbReference type="HOGENOM" id="CLU_2711637_0_0_1"/>
<name>V2X712_MONRO</name>
<protein>
    <submittedName>
        <fullName evidence="1">Uncharacterized protein</fullName>
    </submittedName>
</protein>
<feature type="non-terminal residue" evidence="1">
    <location>
        <position position="1"/>
    </location>
</feature>
<keyword evidence="2" id="KW-1185">Reference proteome</keyword>
<comment type="caution">
    <text evidence="1">The sequence shown here is derived from an EMBL/GenBank/DDBJ whole genome shotgun (WGS) entry which is preliminary data.</text>
</comment>
<evidence type="ECO:0000313" key="2">
    <source>
        <dbReference type="Proteomes" id="UP000017559"/>
    </source>
</evidence>
<evidence type="ECO:0000313" key="1">
    <source>
        <dbReference type="EMBL" id="ESK89552.1"/>
    </source>
</evidence>